<dbReference type="RefSeq" id="XP_060336694.1">
    <property type="nucleotide sequence ID" value="XM_060483485.1"/>
</dbReference>
<keyword evidence="2" id="KW-1185">Reference proteome</keyword>
<gene>
    <name evidence="1" type="ORF">EV420DRAFT_798379</name>
</gene>
<protein>
    <submittedName>
        <fullName evidence="1">Uncharacterized protein</fullName>
    </submittedName>
</protein>
<proteinExistence type="predicted"/>
<name>A0AA39TPA4_ARMTA</name>
<reference evidence="1" key="1">
    <citation type="submission" date="2023-06" db="EMBL/GenBank/DDBJ databases">
        <authorList>
            <consortium name="Lawrence Berkeley National Laboratory"/>
            <person name="Ahrendt S."/>
            <person name="Sahu N."/>
            <person name="Indic B."/>
            <person name="Wong-Bajracharya J."/>
            <person name="Merenyi Z."/>
            <person name="Ke H.-M."/>
            <person name="Monk M."/>
            <person name="Kocsube S."/>
            <person name="Drula E."/>
            <person name="Lipzen A."/>
            <person name="Balint B."/>
            <person name="Henrissat B."/>
            <person name="Andreopoulos B."/>
            <person name="Martin F.M."/>
            <person name="Harder C.B."/>
            <person name="Rigling D."/>
            <person name="Ford K.L."/>
            <person name="Foster G.D."/>
            <person name="Pangilinan J."/>
            <person name="Papanicolaou A."/>
            <person name="Barry K."/>
            <person name="LaButti K."/>
            <person name="Viragh M."/>
            <person name="Koriabine M."/>
            <person name="Yan M."/>
            <person name="Riley R."/>
            <person name="Champramary S."/>
            <person name="Plett K.L."/>
            <person name="Tsai I.J."/>
            <person name="Slot J."/>
            <person name="Sipos G."/>
            <person name="Plett J."/>
            <person name="Nagy L.G."/>
            <person name="Grigoriev I.V."/>
        </authorList>
    </citation>
    <scope>NUCLEOTIDE SEQUENCE</scope>
    <source>
        <strain evidence="1">CCBAS 213</strain>
    </source>
</reference>
<dbReference type="AlphaFoldDB" id="A0AA39TPA4"/>
<sequence length="149" mass="16926">METILPHTPRYLRQPALIPLSCKSWFTGVGLLVVWMSDVSHQQPDPRRPTFPYNSVSTRSSSVNCFHTQISTRNRFSSSWWVVMATIIDPTLPTETTKFCQITQRTEVRGGGSGLPDAQYQQINHRLLEEYHYYDQTSVEGTGTFLGSA</sequence>
<dbReference type="EMBL" id="JAUEPS010000004">
    <property type="protein sequence ID" value="KAK0465867.1"/>
    <property type="molecule type" value="Genomic_DNA"/>
</dbReference>
<comment type="caution">
    <text evidence="1">The sequence shown here is derived from an EMBL/GenBank/DDBJ whole genome shotgun (WGS) entry which is preliminary data.</text>
</comment>
<evidence type="ECO:0000313" key="1">
    <source>
        <dbReference type="EMBL" id="KAK0465867.1"/>
    </source>
</evidence>
<accession>A0AA39TPA4</accession>
<organism evidence="1 2">
    <name type="scientific">Armillaria tabescens</name>
    <name type="common">Ringless honey mushroom</name>
    <name type="synonym">Agaricus tabescens</name>
    <dbReference type="NCBI Taxonomy" id="1929756"/>
    <lineage>
        <taxon>Eukaryota</taxon>
        <taxon>Fungi</taxon>
        <taxon>Dikarya</taxon>
        <taxon>Basidiomycota</taxon>
        <taxon>Agaricomycotina</taxon>
        <taxon>Agaricomycetes</taxon>
        <taxon>Agaricomycetidae</taxon>
        <taxon>Agaricales</taxon>
        <taxon>Marasmiineae</taxon>
        <taxon>Physalacriaceae</taxon>
        <taxon>Desarmillaria</taxon>
    </lineage>
</organism>
<dbReference type="GeneID" id="85367033"/>
<dbReference type="Proteomes" id="UP001175211">
    <property type="component" value="Unassembled WGS sequence"/>
</dbReference>
<evidence type="ECO:0000313" key="2">
    <source>
        <dbReference type="Proteomes" id="UP001175211"/>
    </source>
</evidence>